<dbReference type="AlphaFoldDB" id="A0A165CWJ4"/>
<proteinExistence type="predicted"/>
<organism evidence="1 2">
    <name type="scientific">Exidia glandulosa HHB12029</name>
    <dbReference type="NCBI Taxonomy" id="1314781"/>
    <lineage>
        <taxon>Eukaryota</taxon>
        <taxon>Fungi</taxon>
        <taxon>Dikarya</taxon>
        <taxon>Basidiomycota</taxon>
        <taxon>Agaricomycotina</taxon>
        <taxon>Agaricomycetes</taxon>
        <taxon>Auriculariales</taxon>
        <taxon>Exidiaceae</taxon>
        <taxon>Exidia</taxon>
    </lineage>
</organism>
<protein>
    <submittedName>
        <fullName evidence="1">Uncharacterized protein</fullName>
    </submittedName>
</protein>
<gene>
    <name evidence="1" type="ORF">EXIGLDRAFT_317076</name>
</gene>
<dbReference type="EMBL" id="KV426279">
    <property type="protein sequence ID" value="KZV83302.1"/>
    <property type="molecule type" value="Genomic_DNA"/>
</dbReference>
<name>A0A165CWJ4_EXIGL</name>
<evidence type="ECO:0000313" key="2">
    <source>
        <dbReference type="Proteomes" id="UP000077266"/>
    </source>
</evidence>
<accession>A0A165CWJ4</accession>
<keyword evidence="2" id="KW-1185">Reference proteome</keyword>
<sequence length="118" mass="13203">MSTLDWDDSDDTRTLLDHTTAMSTKSASDGSGARLVTAQQRKMALVADALEKTGMGRYQWAMYVVLHSIRGCRLRCGRSMPWSLSSTSSTPRERAFCCYTSCLTHPSQILSLRLWLHA</sequence>
<dbReference type="InParanoid" id="A0A165CWJ4"/>
<reference evidence="1 2" key="1">
    <citation type="journal article" date="2016" name="Mol. Biol. Evol.">
        <title>Comparative Genomics of Early-Diverging Mushroom-Forming Fungi Provides Insights into the Origins of Lignocellulose Decay Capabilities.</title>
        <authorList>
            <person name="Nagy L.G."/>
            <person name="Riley R."/>
            <person name="Tritt A."/>
            <person name="Adam C."/>
            <person name="Daum C."/>
            <person name="Floudas D."/>
            <person name="Sun H."/>
            <person name="Yadav J.S."/>
            <person name="Pangilinan J."/>
            <person name="Larsson K.H."/>
            <person name="Matsuura K."/>
            <person name="Barry K."/>
            <person name="Labutti K."/>
            <person name="Kuo R."/>
            <person name="Ohm R.A."/>
            <person name="Bhattacharya S.S."/>
            <person name="Shirouzu T."/>
            <person name="Yoshinaga Y."/>
            <person name="Martin F.M."/>
            <person name="Grigoriev I.V."/>
            <person name="Hibbett D.S."/>
        </authorList>
    </citation>
    <scope>NUCLEOTIDE SEQUENCE [LARGE SCALE GENOMIC DNA]</scope>
    <source>
        <strain evidence="1 2">HHB12029</strain>
    </source>
</reference>
<evidence type="ECO:0000313" key="1">
    <source>
        <dbReference type="EMBL" id="KZV83302.1"/>
    </source>
</evidence>
<dbReference type="Proteomes" id="UP000077266">
    <property type="component" value="Unassembled WGS sequence"/>
</dbReference>